<dbReference type="eggNOG" id="COG1846">
    <property type="taxonomic scope" value="Bacteria"/>
</dbReference>
<sequence length="172" mass="19796">MDTQDSQERKLLIALENIKRLTMRPQLFASIPRAEFLTMFVINASMQKAEQEKQSCPGVMISKLSELLQISRPTASQMISSMEEKGYTRRVMSTSDRRVIYICLTEKGQAVLQMNLARYSGVLNEIIEKVGRKEIDQLIFLCDRFQEVVNEVKPRLLDNLQSVEEQPVEEPV</sequence>
<dbReference type="InterPro" id="IPR036390">
    <property type="entry name" value="WH_DNA-bd_sf"/>
</dbReference>
<feature type="domain" description="HTH marR-type" evidence="4">
    <location>
        <begin position="1"/>
        <end position="147"/>
    </location>
</feature>
<protein>
    <recommendedName>
        <fullName evidence="4">HTH marR-type domain-containing protein</fullName>
    </recommendedName>
</protein>
<keyword evidence="2" id="KW-0238">DNA-binding</keyword>
<dbReference type="HOGENOM" id="CLU_083287_12_2_9"/>
<keyword evidence="6" id="KW-1185">Reference proteome</keyword>
<dbReference type="RefSeq" id="WP_025703382.1">
    <property type="nucleotide sequence ID" value="NZ_CP009287.1"/>
</dbReference>
<evidence type="ECO:0000256" key="2">
    <source>
        <dbReference type="ARBA" id="ARBA00023125"/>
    </source>
</evidence>
<dbReference type="GO" id="GO:0003700">
    <property type="term" value="F:DNA-binding transcription factor activity"/>
    <property type="evidence" value="ECO:0007669"/>
    <property type="project" value="InterPro"/>
</dbReference>
<dbReference type="SUPFAM" id="SSF46785">
    <property type="entry name" value="Winged helix' DNA-binding domain"/>
    <property type="match status" value="1"/>
</dbReference>
<evidence type="ECO:0000259" key="4">
    <source>
        <dbReference type="PROSITE" id="PS50995"/>
    </source>
</evidence>
<organism evidence="5 6">
    <name type="scientific">Paenibacillus graminis</name>
    <dbReference type="NCBI Taxonomy" id="189425"/>
    <lineage>
        <taxon>Bacteria</taxon>
        <taxon>Bacillati</taxon>
        <taxon>Bacillota</taxon>
        <taxon>Bacilli</taxon>
        <taxon>Bacillales</taxon>
        <taxon>Paenibacillaceae</taxon>
        <taxon>Paenibacillus</taxon>
    </lineage>
</organism>
<keyword evidence="1" id="KW-0805">Transcription regulation</keyword>
<dbReference type="PROSITE" id="PS50995">
    <property type="entry name" value="HTH_MARR_2"/>
    <property type="match status" value="1"/>
</dbReference>
<dbReference type="Pfam" id="PF01047">
    <property type="entry name" value="MarR"/>
    <property type="match status" value="1"/>
</dbReference>
<keyword evidence="3" id="KW-0804">Transcription</keyword>
<evidence type="ECO:0000313" key="6">
    <source>
        <dbReference type="Proteomes" id="UP000029500"/>
    </source>
</evidence>
<name>A0A089NFL8_9BACL</name>
<dbReference type="InterPro" id="IPR000835">
    <property type="entry name" value="HTH_MarR-typ"/>
</dbReference>
<proteinExistence type="predicted"/>
<evidence type="ECO:0000256" key="1">
    <source>
        <dbReference type="ARBA" id="ARBA00023015"/>
    </source>
</evidence>
<dbReference type="AlphaFoldDB" id="A0A089NFL8"/>
<evidence type="ECO:0000256" key="3">
    <source>
        <dbReference type="ARBA" id="ARBA00023163"/>
    </source>
</evidence>
<dbReference type="Proteomes" id="UP000029500">
    <property type="component" value="Chromosome"/>
</dbReference>
<evidence type="ECO:0000313" key="5">
    <source>
        <dbReference type="EMBL" id="AIQ67794.1"/>
    </source>
</evidence>
<dbReference type="EMBL" id="CP009287">
    <property type="protein sequence ID" value="AIQ67794.1"/>
    <property type="molecule type" value="Genomic_DNA"/>
</dbReference>
<dbReference type="KEGG" id="pgm:PGRAT_09230"/>
<dbReference type="PANTHER" id="PTHR42756:SF1">
    <property type="entry name" value="TRANSCRIPTIONAL REPRESSOR OF EMRAB OPERON"/>
    <property type="match status" value="1"/>
</dbReference>
<dbReference type="OrthoDB" id="5461037at2"/>
<dbReference type="GO" id="GO:0003677">
    <property type="term" value="F:DNA binding"/>
    <property type="evidence" value="ECO:0007669"/>
    <property type="project" value="UniProtKB-KW"/>
</dbReference>
<accession>A0A089NFL8</accession>
<reference evidence="5 6" key="1">
    <citation type="submission" date="2014-08" db="EMBL/GenBank/DDBJ databases">
        <title>Comparative genomics of the Paenibacillus odorifer group.</title>
        <authorList>
            <person name="den Bakker H.C."/>
            <person name="Tsai Y.-C."/>
            <person name="Martin N."/>
            <person name="Korlach J."/>
            <person name="Wiedmann M."/>
        </authorList>
    </citation>
    <scope>NUCLEOTIDE SEQUENCE [LARGE SCALE GENOMIC DNA]</scope>
    <source>
        <strain evidence="5 6">DSM 15220</strain>
    </source>
</reference>
<dbReference type="Gene3D" id="1.10.10.10">
    <property type="entry name" value="Winged helix-like DNA-binding domain superfamily/Winged helix DNA-binding domain"/>
    <property type="match status" value="1"/>
</dbReference>
<dbReference type="STRING" id="189425.PGRAT_09230"/>
<dbReference type="PRINTS" id="PR00598">
    <property type="entry name" value="HTHMARR"/>
</dbReference>
<dbReference type="InterPro" id="IPR036388">
    <property type="entry name" value="WH-like_DNA-bd_sf"/>
</dbReference>
<dbReference type="PANTHER" id="PTHR42756">
    <property type="entry name" value="TRANSCRIPTIONAL REGULATOR, MARR"/>
    <property type="match status" value="1"/>
</dbReference>
<dbReference type="SMART" id="SM00347">
    <property type="entry name" value="HTH_MARR"/>
    <property type="match status" value="1"/>
</dbReference>
<gene>
    <name evidence="5" type="ORF">PGRAT_09230</name>
</gene>